<evidence type="ECO:0000313" key="3">
    <source>
        <dbReference type="Proteomes" id="UP000479190"/>
    </source>
</evidence>
<dbReference type="OrthoDB" id="90756at2759"/>
<feature type="region of interest" description="Disordered" evidence="1">
    <location>
        <begin position="204"/>
        <end position="272"/>
    </location>
</feature>
<dbReference type="Proteomes" id="UP000479190">
    <property type="component" value="Unassembled WGS sequence"/>
</dbReference>
<dbReference type="EMBL" id="CADCXV010001108">
    <property type="protein sequence ID" value="CAB0041330.1"/>
    <property type="molecule type" value="Genomic_DNA"/>
</dbReference>
<dbReference type="AlphaFoldDB" id="A0A6H5IV20"/>
<organism evidence="2 3">
    <name type="scientific">Trichogramma brassicae</name>
    <dbReference type="NCBI Taxonomy" id="86971"/>
    <lineage>
        <taxon>Eukaryota</taxon>
        <taxon>Metazoa</taxon>
        <taxon>Ecdysozoa</taxon>
        <taxon>Arthropoda</taxon>
        <taxon>Hexapoda</taxon>
        <taxon>Insecta</taxon>
        <taxon>Pterygota</taxon>
        <taxon>Neoptera</taxon>
        <taxon>Endopterygota</taxon>
        <taxon>Hymenoptera</taxon>
        <taxon>Apocrita</taxon>
        <taxon>Proctotrupomorpha</taxon>
        <taxon>Chalcidoidea</taxon>
        <taxon>Trichogrammatidae</taxon>
        <taxon>Trichogramma</taxon>
    </lineage>
</organism>
<name>A0A6H5IV20_9HYME</name>
<keyword evidence="3" id="KW-1185">Reference proteome</keyword>
<feature type="compositionally biased region" description="Low complexity" evidence="1">
    <location>
        <begin position="225"/>
        <end position="246"/>
    </location>
</feature>
<proteinExistence type="predicted"/>
<gene>
    <name evidence="2" type="ORF">TBRA_LOCUS13002</name>
</gene>
<protein>
    <submittedName>
        <fullName evidence="2">Uncharacterized protein</fullName>
    </submittedName>
</protein>
<reference evidence="2 3" key="1">
    <citation type="submission" date="2020-02" db="EMBL/GenBank/DDBJ databases">
        <authorList>
            <person name="Ferguson B K."/>
        </authorList>
    </citation>
    <scope>NUCLEOTIDE SEQUENCE [LARGE SCALE GENOMIC DNA]</scope>
</reference>
<evidence type="ECO:0000313" key="2">
    <source>
        <dbReference type="EMBL" id="CAB0041330.1"/>
    </source>
</evidence>
<sequence>MIASTPERIRHQFQDFISYIRNFWFAQVRPSNFSVYGVATRTNNAIESYHSVLLQGIGENPPFWIWLCKIKKISTWQNTDFARIEAGRSVSRHASSASFLSNQRLHTVWRQFYLNDISGLEMLTISSNMMGEYYESNLDNILPVEIDEVMELERRFDAVHLVVNQENDPEFNFEEIVGEYRNNAVLIMDNNIPENMRPRWPNVPAAGNVQNGEARGGRRRGGGYPRFRPYGRGNRRNANGNAAARRPVNLQRQPPRRSLRNAPRMAPPPLNLMEVEDNNYNEEEEPIAGPERSNELKRPRIVAILQELSYLSIKSMKSPMAKKVKIKIN</sequence>
<evidence type="ECO:0000256" key="1">
    <source>
        <dbReference type="SAM" id="MobiDB-lite"/>
    </source>
</evidence>
<accession>A0A6H5IV20</accession>